<evidence type="ECO:0000256" key="3">
    <source>
        <dbReference type="ARBA" id="ARBA00022670"/>
    </source>
</evidence>
<feature type="binding site" evidence="8">
    <location>
        <position position="312"/>
    </location>
    <ligand>
        <name>Zn(2+)</name>
        <dbReference type="ChEBI" id="CHEBI:29105"/>
        <label>2</label>
    </ligand>
</feature>
<dbReference type="PANTHER" id="PTHR32481">
    <property type="entry name" value="AMINOPEPTIDASE"/>
    <property type="match status" value="1"/>
</dbReference>
<dbReference type="PANTHER" id="PTHR32481:SF0">
    <property type="entry name" value="AMINOPEPTIDASE YPDE-RELATED"/>
    <property type="match status" value="1"/>
</dbReference>
<evidence type="ECO:0000256" key="6">
    <source>
        <dbReference type="PIRNR" id="PIRNR001123"/>
    </source>
</evidence>
<evidence type="ECO:0000256" key="1">
    <source>
        <dbReference type="ARBA" id="ARBA00006272"/>
    </source>
</evidence>
<evidence type="ECO:0000256" key="2">
    <source>
        <dbReference type="ARBA" id="ARBA00022438"/>
    </source>
</evidence>
<dbReference type="InterPro" id="IPR023367">
    <property type="entry name" value="Peptidase_M42_dom2"/>
</dbReference>
<dbReference type="PIRSF" id="PIRSF001123">
    <property type="entry name" value="PepA_GA"/>
    <property type="match status" value="1"/>
</dbReference>
<dbReference type="AlphaFoldDB" id="A0ABD7X8K5"/>
<keyword evidence="2 9" id="KW-0031">Aminopeptidase</keyword>
<evidence type="ECO:0000313" key="9">
    <source>
        <dbReference type="EMBL" id="WEA58073.1"/>
    </source>
</evidence>
<feature type="binding site" evidence="8">
    <location>
        <position position="65"/>
    </location>
    <ligand>
        <name>Zn(2+)</name>
        <dbReference type="ChEBI" id="CHEBI:29105"/>
        <label>1</label>
    </ligand>
</feature>
<comment type="cofactor">
    <cofactor evidence="8">
        <name>a divalent metal cation</name>
        <dbReference type="ChEBI" id="CHEBI:60240"/>
    </cofactor>
    <text evidence="8">Binds 2 divalent metal cations per subunit.</text>
</comment>
<sequence>MMDFNFLECLSNADSIASNEQEVRNLLKEKLSVYKDTFQYDGLGSLILTKKSKVPNAKTVMFAAHMDEVGFMVRYISDIGFAYLMPIGGVEDRAKSMQMVRVKTQNGNKIRGLLNVTFNSNHEVDQMYVDFGFNTKQEVLNTGVDVGDMICFDSEYKELTDVDVFAGKALDDRVGCWSLAQAMLDIFDKEVNVNVVAAFTSSEEVGTRGGKLVTNVIKPDIFFAIDVAKNPELDRGYTNTRKLGHGPMLEFFDKTMVPNPRFLQYVTNLAKKNGLQYQKDMFKGGGTDAGLAHLQYEGISSIVIGIPLRYCHDPYSFANKKDLVVAKNLIECIALNIEENSIRKIYKF</sequence>
<dbReference type="Gene3D" id="3.40.630.10">
    <property type="entry name" value="Zn peptidases"/>
    <property type="match status" value="1"/>
</dbReference>
<feature type="binding site" evidence="8">
    <location>
        <position position="171"/>
    </location>
    <ligand>
        <name>Zn(2+)</name>
        <dbReference type="ChEBI" id="CHEBI:29105"/>
        <label>1</label>
    </ligand>
</feature>
<gene>
    <name evidence="9" type="primary">ypdE</name>
    <name evidence="9" type="ORF">PWB86_04210</name>
</gene>
<dbReference type="EC" id="3.4.11.-" evidence="9"/>
<dbReference type="GO" id="GO:0006508">
    <property type="term" value="P:proteolysis"/>
    <property type="evidence" value="ECO:0007669"/>
    <property type="project" value="UniProtKB-KW"/>
</dbReference>
<evidence type="ECO:0000256" key="7">
    <source>
        <dbReference type="PIRSR" id="PIRSR001123-1"/>
    </source>
</evidence>
<reference evidence="9 10" key="1">
    <citation type="submission" date="2023-02" db="EMBL/GenBank/DDBJ databases">
        <title>Comparative genomics and fermentation flavor characterization of five lactic acid bacteria reveal flavor biosynthesis metabolic pathways in fermented muskmelon puree.</title>
        <authorList>
            <person name="Yuan L."/>
            <person name="Li M."/>
            <person name="Xu X."/>
            <person name="Lao F."/>
            <person name="Wu J."/>
        </authorList>
    </citation>
    <scope>NUCLEOTIDE SEQUENCE [LARGE SCALE GENOMIC DNA]</scope>
    <source>
        <strain evidence="9 10">Ca-4</strain>
    </source>
</reference>
<dbReference type="InterPro" id="IPR008007">
    <property type="entry name" value="Peptidase_M42"/>
</dbReference>
<accession>A0ABD7X8K5</accession>
<dbReference type="RefSeq" id="WP_234418109.1">
    <property type="nucleotide sequence ID" value="NZ_CAKMAM010000002.1"/>
</dbReference>
<feature type="binding site" evidence="8">
    <location>
        <position position="226"/>
    </location>
    <ligand>
        <name>Zn(2+)</name>
        <dbReference type="ChEBI" id="CHEBI:29105"/>
        <label>1</label>
    </ligand>
</feature>
<proteinExistence type="inferred from homology"/>
<feature type="binding site" evidence="8">
    <location>
        <position position="171"/>
    </location>
    <ligand>
        <name>Zn(2+)</name>
        <dbReference type="ChEBI" id="CHEBI:29105"/>
        <label>2</label>
    </ligand>
</feature>
<keyword evidence="5 9" id="KW-0378">Hydrolase</keyword>
<evidence type="ECO:0000256" key="4">
    <source>
        <dbReference type="ARBA" id="ARBA00022723"/>
    </source>
</evidence>
<dbReference type="EMBL" id="CP118739">
    <property type="protein sequence ID" value="WEA58073.1"/>
    <property type="molecule type" value="Genomic_DNA"/>
</dbReference>
<protein>
    <submittedName>
        <fullName evidence="9">Aminopeptidase</fullName>
        <ecNumber evidence="9">3.4.11.-</ecNumber>
    </submittedName>
</protein>
<dbReference type="SUPFAM" id="SSF53187">
    <property type="entry name" value="Zn-dependent exopeptidases"/>
    <property type="match status" value="1"/>
</dbReference>
<dbReference type="NCBIfam" id="NF007421">
    <property type="entry name" value="PRK09961.1"/>
    <property type="match status" value="1"/>
</dbReference>
<dbReference type="Pfam" id="PF05343">
    <property type="entry name" value="Peptidase_M42"/>
    <property type="match status" value="1"/>
</dbReference>
<feature type="active site" description="Proton acceptor" evidence="7">
    <location>
        <position position="203"/>
    </location>
</feature>
<dbReference type="SUPFAM" id="SSF101821">
    <property type="entry name" value="Aminopeptidase/glucanase lid domain"/>
    <property type="match status" value="1"/>
</dbReference>
<feature type="binding site" evidence="8">
    <location>
        <position position="204"/>
    </location>
    <ligand>
        <name>Zn(2+)</name>
        <dbReference type="ChEBI" id="CHEBI:29105"/>
        <label>2</label>
    </ligand>
</feature>
<keyword evidence="4 8" id="KW-0479">Metal-binding</keyword>
<dbReference type="GO" id="GO:0046872">
    <property type="term" value="F:metal ion binding"/>
    <property type="evidence" value="ECO:0007669"/>
    <property type="project" value="UniProtKB-UniRule"/>
</dbReference>
<keyword evidence="3" id="KW-0645">Protease</keyword>
<comment type="similarity">
    <text evidence="1 6">Belongs to the peptidase M42 family.</text>
</comment>
<dbReference type="Proteomes" id="UP001214131">
    <property type="component" value="Chromosome"/>
</dbReference>
<evidence type="ECO:0000313" key="10">
    <source>
        <dbReference type="Proteomes" id="UP001214131"/>
    </source>
</evidence>
<dbReference type="Gene3D" id="2.40.30.40">
    <property type="entry name" value="Peptidase M42, domain 2"/>
    <property type="match status" value="1"/>
</dbReference>
<organism evidence="9 10">
    <name type="scientific">Pediococcus pentosaceus</name>
    <dbReference type="NCBI Taxonomy" id="1255"/>
    <lineage>
        <taxon>Bacteria</taxon>
        <taxon>Bacillati</taxon>
        <taxon>Bacillota</taxon>
        <taxon>Bacilli</taxon>
        <taxon>Lactobacillales</taxon>
        <taxon>Lactobacillaceae</taxon>
        <taxon>Pediococcus</taxon>
    </lineage>
</organism>
<evidence type="ECO:0000256" key="5">
    <source>
        <dbReference type="ARBA" id="ARBA00022801"/>
    </source>
</evidence>
<evidence type="ECO:0000256" key="8">
    <source>
        <dbReference type="PIRSR" id="PIRSR001123-2"/>
    </source>
</evidence>
<name>A0ABD7X8K5_PEDPE</name>
<dbReference type="InterPro" id="IPR051464">
    <property type="entry name" value="Peptidase_M42_aminopept"/>
</dbReference>
<dbReference type="GO" id="GO:0004177">
    <property type="term" value="F:aminopeptidase activity"/>
    <property type="evidence" value="ECO:0007669"/>
    <property type="project" value="UniProtKB-UniRule"/>
</dbReference>